<dbReference type="EMBL" id="VSSQ01078636">
    <property type="protein sequence ID" value="MPN28368.1"/>
    <property type="molecule type" value="Genomic_DNA"/>
</dbReference>
<feature type="domain" description="Doubled CXXCH motif" evidence="1">
    <location>
        <begin position="75"/>
        <end position="109"/>
    </location>
</feature>
<evidence type="ECO:0000259" key="1">
    <source>
        <dbReference type="Pfam" id="PF09699"/>
    </source>
</evidence>
<dbReference type="Gene3D" id="1.10.1130.10">
    <property type="entry name" value="Flavocytochrome C3, Chain A"/>
    <property type="match status" value="1"/>
</dbReference>
<name>A0A645GN79_9ZZZZ</name>
<evidence type="ECO:0000313" key="2">
    <source>
        <dbReference type="EMBL" id="MPN28368.1"/>
    </source>
</evidence>
<protein>
    <recommendedName>
        <fullName evidence="1">Doubled CXXCH motif domain-containing protein</fullName>
    </recommendedName>
</protein>
<gene>
    <name evidence="2" type="ORF">SDC9_175809</name>
</gene>
<sequence length="169" mass="18559">MNPDEPGISCESCHGPGSIHVSAEDKKGTMDVSDKSCITCHPLEPAKDAQGNYTVQNHYGTRDFFASAHAESNINCLKCHSTHKANANGQLLKKDNPSDVCTACHAGEKFDITQMMWKNKTDAYGHISADHSFGAVKYEDLGDDPATKPIEIKNQRIIDIINQKFPNLK</sequence>
<organism evidence="2">
    <name type="scientific">bioreactor metagenome</name>
    <dbReference type="NCBI Taxonomy" id="1076179"/>
    <lineage>
        <taxon>unclassified sequences</taxon>
        <taxon>metagenomes</taxon>
        <taxon>ecological metagenomes</taxon>
    </lineage>
</organism>
<accession>A0A645GN79</accession>
<proteinExistence type="predicted"/>
<dbReference type="Gene3D" id="3.90.10.10">
    <property type="entry name" value="Cytochrome C3"/>
    <property type="match status" value="1"/>
</dbReference>
<dbReference type="Pfam" id="PF09699">
    <property type="entry name" value="Paired_CXXCH_1"/>
    <property type="match status" value="1"/>
</dbReference>
<dbReference type="NCBIfam" id="TIGR01905">
    <property type="entry name" value="paired_CXXCH_1"/>
    <property type="match status" value="1"/>
</dbReference>
<dbReference type="SUPFAM" id="SSF48695">
    <property type="entry name" value="Multiheme cytochromes"/>
    <property type="match status" value="1"/>
</dbReference>
<dbReference type="InterPro" id="IPR010177">
    <property type="entry name" value="Paired_CXXCH_1"/>
</dbReference>
<comment type="caution">
    <text evidence="2">The sequence shown here is derived from an EMBL/GenBank/DDBJ whole genome shotgun (WGS) entry which is preliminary data.</text>
</comment>
<reference evidence="2" key="1">
    <citation type="submission" date="2019-08" db="EMBL/GenBank/DDBJ databases">
        <authorList>
            <person name="Kucharzyk K."/>
            <person name="Murdoch R.W."/>
            <person name="Higgins S."/>
            <person name="Loffler F."/>
        </authorList>
    </citation>
    <scope>NUCLEOTIDE SEQUENCE</scope>
</reference>
<dbReference type="InterPro" id="IPR036280">
    <property type="entry name" value="Multihaem_cyt_sf"/>
</dbReference>
<dbReference type="AlphaFoldDB" id="A0A645GN79"/>